<dbReference type="InterPro" id="IPR000890">
    <property type="entry name" value="Aliphatic_acid_kin_short-chain"/>
</dbReference>
<evidence type="ECO:0000256" key="8">
    <source>
        <dbReference type="RuleBase" id="RU003835"/>
    </source>
</evidence>
<evidence type="ECO:0000256" key="2">
    <source>
        <dbReference type="ARBA" id="ARBA00022490"/>
    </source>
</evidence>
<dbReference type="NCBIfam" id="TIGR00016">
    <property type="entry name" value="ackA"/>
    <property type="match status" value="1"/>
</dbReference>
<dbReference type="Gene3D" id="3.30.420.40">
    <property type="match status" value="2"/>
</dbReference>
<dbReference type="Proteomes" id="UP000649151">
    <property type="component" value="Unassembled WGS sequence"/>
</dbReference>
<feature type="site" description="Transition state stabilizer" evidence="7">
    <location>
        <position position="240"/>
    </location>
</feature>
<dbReference type="InterPro" id="IPR023865">
    <property type="entry name" value="Aliphatic_acid_kinase_CS"/>
</dbReference>
<name>A0ABR7IQF2_9CLOT</name>
<dbReference type="PANTHER" id="PTHR21060">
    <property type="entry name" value="ACETATE KINASE"/>
    <property type="match status" value="1"/>
</dbReference>
<dbReference type="EMBL" id="JACOQK010000001">
    <property type="protein sequence ID" value="MBC5787352.1"/>
    <property type="molecule type" value="Genomic_DNA"/>
</dbReference>
<feature type="binding site" evidence="7">
    <location>
        <begin position="330"/>
        <end position="334"/>
    </location>
    <ligand>
        <name>ATP</name>
        <dbReference type="ChEBI" id="CHEBI:30616"/>
    </ligand>
</feature>
<feature type="site" description="Transition state stabilizer" evidence="7">
    <location>
        <position position="179"/>
    </location>
</feature>
<feature type="binding site" evidence="7">
    <location>
        <begin position="207"/>
        <end position="211"/>
    </location>
    <ligand>
        <name>ATP</name>
        <dbReference type="ChEBI" id="CHEBI:30616"/>
    </ligand>
</feature>
<feature type="binding site" evidence="7">
    <location>
        <position position="7"/>
    </location>
    <ligand>
        <name>Mg(2+)</name>
        <dbReference type="ChEBI" id="CHEBI:18420"/>
    </ligand>
</feature>
<feature type="active site" description="Proton donor/acceptor" evidence="7">
    <location>
        <position position="147"/>
    </location>
</feature>
<dbReference type="PROSITE" id="PS01075">
    <property type="entry name" value="ACETATE_KINASE_1"/>
    <property type="match status" value="1"/>
</dbReference>
<organism evidence="9 10">
    <name type="scientific">Clostridium facile</name>
    <dbReference type="NCBI Taxonomy" id="2763035"/>
    <lineage>
        <taxon>Bacteria</taxon>
        <taxon>Bacillati</taxon>
        <taxon>Bacillota</taxon>
        <taxon>Clostridia</taxon>
        <taxon>Eubacteriales</taxon>
        <taxon>Clostridiaceae</taxon>
        <taxon>Clostridium</taxon>
    </lineage>
</organism>
<comment type="subcellular location">
    <subcellularLocation>
        <location evidence="7">Cytoplasm</location>
    </subcellularLocation>
</comment>
<evidence type="ECO:0000256" key="3">
    <source>
        <dbReference type="ARBA" id="ARBA00022679"/>
    </source>
</evidence>
<dbReference type="EC" id="2.7.2.1" evidence="7"/>
<evidence type="ECO:0000256" key="7">
    <source>
        <dbReference type="HAMAP-Rule" id="MF_00020"/>
    </source>
</evidence>
<reference evidence="9 10" key="1">
    <citation type="submission" date="2020-08" db="EMBL/GenBank/DDBJ databases">
        <title>Genome public.</title>
        <authorList>
            <person name="Liu C."/>
            <person name="Sun Q."/>
        </authorList>
    </citation>
    <scope>NUCLEOTIDE SEQUENCE [LARGE SCALE GENOMIC DNA]</scope>
    <source>
        <strain evidence="9 10">NSJ-27</strain>
    </source>
</reference>
<keyword evidence="5 7" id="KW-0418">Kinase</keyword>
<keyword evidence="10" id="KW-1185">Reference proteome</keyword>
<gene>
    <name evidence="7" type="primary">ackA</name>
    <name evidence="9" type="ORF">H8Z77_04830</name>
</gene>
<dbReference type="PROSITE" id="PS01076">
    <property type="entry name" value="ACETATE_KINASE_2"/>
    <property type="match status" value="1"/>
</dbReference>
<dbReference type="HAMAP" id="MF_00020">
    <property type="entry name" value="Acetate_kinase"/>
    <property type="match status" value="1"/>
</dbReference>
<comment type="subunit">
    <text evidence="7">Homodimer.</text>
</comment>
<feature type="binding site" evidence="7">
    <location>
        <position position="90"/>
    </location>
    <ligand>
        <name>substrate</name>
    </ligand>
</feature>
<dbReference type="PIRSF" id="PIRSF000722">
    <property type="entry name" value="Acetate_prop_kin"/>
    <property type="match status" value="1"/>
</dbReference>
<comment type="catalytic activity">
    <reaction evidence="7">
        <text>acetate + ATP = acetyl phosphate + ADP</text>
        <dbReference type="Rhea" id="RHEA:11352"/>
        <dbReference type="ChEBI" id="CHEBI:22191"/>
        <dbReference type="ChEBI" id="CHEBI:30089"/>
        <dbReference type="ChEBI" id="CHEBI:30616"/>
        <dbReference type="ChEBI" id="CHEBI:456216"/>
        <dbReference type="EC" id="2.7.2.1"/>
    </reaction>
</comment>
<dbReference type="Pfam" id="PF00871">
    <property type="entry name" value="Acetate_kinase"/>
    <property type="match status" value="1"/>
</dbReference>
<dbReference type="SUPFAM" id="SSF53067">
    <property type="entry name" value="Actin-like ATPase domain"/>
    <property type="match status" value="2"/>
</dbReference>
<comment type="similarity">
    <text evidence="1 7 8">Belongs to the acetokinase family.</text>
</comment>
<accession>A0ABR7IQF2</accession>
<dbReference type="InterPro" id="IPR004372">
    <property type="entry name" value="Ac/propionate_kinase"/>
</dbReference>
<keyword evidence="2 7" id="KW-0963">Cytoplasm</keyword>
<dbReference type="RefSeq" id="WP_186996343.1">
    <property type="nucleotide sequence ID" value="NZ_JACOQK010000001.1"/>
</dbReference>
<keyword evidence="7" id="KW-0460">Magnesium</keyword>
<evidence type="ECO:0000313" key="9">
    <source>
        <dbReference type="EMBL" id="MBC5787352.1"/>
    </source>
</evidence>
<keyword evidence="3 7" id="KW-0808">Transferase</keyword>
<sequence>MKILVINSGSSSLKYQFIDMETNDVLAKGLCERIGIDGVITHKKSGAEDYKKEVDLKSHDEAIQLVLSMLQDDTYGVIKSIDEIDAVGHRIAHGGEKLKESAVIKDEDLEYLYSIQNLAPLHVPPAIKGIEACRKLMDGVPQVGVFDTSFYSTMEPESYVYPLPYELYEEHQIRRYGFHGTSHRYVASRAAEMLGKDIKDLKIITCHLGNGSSITAVDHGKAVDTSMGFMPNGGILMGTRCGDIDPSILPYMVNALGMSGEEVETIINKKSGLLGVSGVSSDARNVREAAAQGNERARLAEKILVHGIKKHIGSYVAEMNGLDCIVFTAGLGENSADVREWVCENMDYLGIQMDNEKNASAPRGQEADVTAEGGKVKVLVIPTNEEYMIALDTATLAAQDK</sequence>
<dbReference type="PANTHER" id="PTHR21060:SF15">
    <property type="entry name" value="ACETATE KINASE-RELATED"/>
    <property type="match status" value="1"/>
</dbReference>
<comment type="pathway">
    <text evidence="7">Metabolic intermediate biosynthesis; acetyl-CoA biosynthesis; acetyl-CoA from acetate: step 1/2.</text>
</comment>
<proteinExistence type="inferred from homology"/>
<keyword evidence="6 7" id="KW-0067">ATP-binding</keyword>
<dbReference type="CDD" id="cd24010">
    <property type="entry name" value="ASKHA_NBD_AcK_PK"/>
    <property type="match status" value="1"/>
</dbReference>
<dbReference type="PRINTS" id="PR00471">
    <property type="entry name" value="ACETATEKNASE"/>
</dbReference>
<evidence type="ECO:0000256" key="4">
    <source>
        <dbReference type="ARBA" id="ARBA00022741"/>
    </source>
</evidence>
<keyword evidence="4 7" id="KW-0547">Nucleotide-binding</keyword>
<evidence type="ECO:0000256" key="1">
    <source>
        <dbReference type="ARBA" id="ARBA00008748"/>
    </source>
</evidence>
<comment type="function">
    <text evidence="7">Catalyzes the formation of acetyl phosphate from acetate and ATP. Can also catalyze the reverse reaction.</text>
</comment>
<dbReference type="InterPro" id="IPR043129">
    <property type="entry name" value="ATPase_NBD"/>
</dbReference>
<evidence type="ECO:0000256" key="5">
    <source>
        <dbReference type="ARBA" id="ARBA00022777"/>
    </source>
</evidence>
<protein>
    <recommendedName>
        <fullName evidence="7">Acetate kinase</fullName>
        <ecNumber evidence="7">2.7.2.1</ecNumber>
    </recommendedName>
    <alternativeName>
        <fullName evidence="7">Acetokinase</fullName>
    </alternativeName>
</protein>
<feature type="binding site" evidence="7">
    <location>
        <begin position="282"/>
        <end position="284"/>
    </location>
    <ligand>
        <name>ATP</name>
        <dbReference type="ChEBI" id="CHEBI:30616"/>
    </ligand>
</feature>
<evidence type="ECO:0000256" key="6">
    <source>
        <dbReference type="ARBA" id="ARBA00022840"/>
    </source>
</evidence>
<comment type="cofactor">
    <cofactor evidence="7">
        <name>Mg(2+)</name>
        <dbReference type="ChEBI" id="CHEBI:18420"/>
    </cofactor>
    <cofactor evidence="7">
        <name>Mn(2+)</name>
        <dbReference type="ChEBI" id="CHEBI:29035"/>
    </cofactor>
    <text evidence="7">Mg(2+). Can also accept Mn(2+).</text>
</comment>
<feature type="binding site" evidence="7">
    <location>
        <position position="14"/>
    </location>
    <ligand>
        <name>ATP</name>
        <dbReference type="ChEBI" id="CHEBI:30616"/>
    </ligand>
</feature>
<feature type="binding site" evidence="7">
    <location>
        <position position="385"/>
    </location>
    <ligand>
        <name>Mg(2+)</name>
        <dbReference type="ChEBI" id="CHEBI:18420"/>
    </ligand>
</feature>
<dbReference type="GO" id="GO:0016301">
    <property type="term" value="F:kinase activity"/>
    <property type="evidence" value="ECO:0007669"/>
    <property type="project" value="UniProtKB-KW"/>
</dbReference>
<comment type="caution">
    <text evidence="9">The sequence shown here is derived from an EMBL/GenBank/DDBJ whole genome shotgun (WGS) entry which is preliminary data.</text>
</comment>
<evidence type="ECO:0000313" key="10">
    <source>
        <dbReference type="Proteomes" id="UP000649151"/>
    </source>
</evidence>
<keyword evidence="7" id="KW-0479">Metal-binding</keyword>